<dbReference type="PANTHER" id="PTHR47739">
    <property type="entry name" value="TRNA1(VAL) (ADENINE(37)-N6)-METHYLTRANSFERASE"/>
    <property type="match status" value="1"/>
</dbReference>
<organism evidence="7 8">
    <name type="scientific">Myroides odoratimimus</name>
    <dbReference type="NCBI Taxonomy" id="76832"/>
    <lineage>
        <taxon>Bacteria</taxon>
        <taxon>Pseudomonadati</taxon>
        <taxon>Bacteroidota</taxon>
        <taxon>Flavobacteriia</taxon>
        <taxon>Flavobacteriales</taxon>
        <taxon>Flavobacteriaceae</taxon>
        <taxon>Myroides</taxon>
    </lineage>
</organism>
<dbReference type="GO" id="GO:0005737">
    <property type="term" value="C:cytoplasm"/>
    <property type="evidence" value="ECO:0007669"/>
    <property type="project" value="UniProtKB-SubCell"/>
</dbReference>
<dbReference type="Proteomes" id="UP000069030">
    <property type="component" value="Chromosome"/>
</dbReference>
<evidence type="ECO:0000256" key="1">
    <source>
        <dbReference type="ARBA" id="ARBA00022490"/>
    </source>
</evidence>
<dbReference type="InterPro" id="IPR029063">
    <property type="entry name" value="SAM-dependent_MTases_sf"/>
</dbReference>
<evidence type="ECO:0000256" key="3">
    <source>
        <dbReference type="ARBA" id="ARBA00022679"/>
    </source>
</evidence>
<protein>
    <recommendedName>
        <fullName evidence="6">tRNA1(Val) (adenine(37)-N6)-methyltransferase</fullName>
        <ecNumber evidence="6">2.1.1.223</ecNumber>
    </recommendedName>
    <alternativeName>
        <fullName evidence="6">tRNA m6A37 methyltransferase</fullName>
    </alternativeName>
</protein>
<evidence type="ECO:0000256" key="5">
    <source>
        <dbReference type="ARBA" id="ARBA00022694"/>
    </source>
</evidence>
<dbReference type="AlphaFoldDB" id="A0A0S7E8B9"/>
<comment type="catalytic activity">
    <reaction evidence="6">
        <text>adenosine(37) in tRNA1(Val) + S-adenosyl-L-methionine = N(6)-methyladenosine(37) in tRNA1(Val) + S-adenosyl-L-homocysteine + H(+)</text>
        <dbReference type="Rhea" id="RHEA:43160"/>
        <dbReference type="Rhea" id="RHEA-COMP:10369"/>
        <dbReference type="Rhea" id="RHEA-COMP:10370"/>
        <dbReference type="ChEBI" id="CHEBI:15378"/>
        <dbReference type="ChEBI" id="CHEBI:57856"/>
        <dbReference type="ChEBI" id="CHEBI:59789"/>
        <dbReference type="ChEBI" id="CHEBI:74411"/>
        <dbReference type="ChEBI" id="CHEBI:74449"/>
        <dbReference type="EC" id="2.1.1.223"/>
    </reaction>
</comment>
<dbReference type="GO" id="GO:0008033">
    <property type="term" value="P:tRNA processing"/>
    <property type="evidence" value="ECO:0007669"/>
    <property type="project" value="UniProtKB-UniRule"/>
</dbReference>
<dbReference type="RefSeq" id="WP_006257601.1">
    <property type="nucleotide sequence ID" value="NZ_BCMQ01000001.1"/>
</dbReference>
<reference evidence="7 8" key="1">
    <citation type="journal article" date="2016" name="J. Zhejiang Univ. Sci. B">
        <title>Antibiotic resistance mechanisms of Myroides sp.</title>
        <authorList>
            <person name="Hu S."/>
            <person name="Yuan S."/>
            <person name="Qu H."/>
            <person name="Jiang T."/>
            <person name="Zhou Y."/>
            <person name="Wang M."/>
            <person name="Ming D."/>
        </authorList>
    </citation>
    <scope>NUCLEOTIDE SEQUENCE [LARGE SCALE GENOMIC DNA]</scope>
    <source>
        <strain evidence="7 8">PR63039</strain>
    </source>
</reference>
<dbReference type="KEGG" id="mod:AS202_07015"/>
<dbReference type="CDD" id="cd02440">
    <property type="entry name" value="AdoMet_MTases"/>
    <property type="match status" value="1"/>
</dbReference>
<accession>A0A0S7E8B9</accession>
<comment type="function">
    <text evidence="6">Specifically methylates the adenine in position 37 of tRNA(1)(Val) (anticodon cmo5UAC).</text>
</comment>
<comment type="similarity">
    <text evidence="6">Belongs to the methyltransferase superfamily. tRNA (adenine-N(6)-)-methyltransferase family.</text>
</comment>
<dbReference type="PROSITE" id="PS00092">
    <property type="entry name" value="N6_MTASE"/>
    <property type="match status" value="1"/>
</dbReference>
<evidence type="ECO:0000313" key="8">
    <source>
        <dbReference type="Proteomes" id="UP000069030"/>
    </source>
</evidence>
<dbReference type="GO" id="GO:0032259">
    <property type="term" value="P:methylation"/>
    <property type="evidence" value="ECO:0007669"/>
    <property type="project" value="UniProtKB-KW"/>
</dbReference>
<dbReference type="GO" id="GO:0016430">
    <property type="term" value="F:tRNA (adenine-N6)-methyltransferase activity"/>
    <property type="evidence" value="ECO:0007669"/>
    <property type="project" value="UniProtKB-UniRule"/>
</dbReference>
<dbReference type="EC" id="2.1.1.223" evidence="6"/>
<keyword evidence="1 6" id="KW-0963">Cytoplasm</keyword>
<comment type="subcellular location">
    <subcellularLocation>
        <location evidence="6">Cytoplasm</location>
    </subcellularLocation>
</comment>
<evidence type="ECO:0000313" key="7">
    <source>
        <dbReference type="EMBL" id="ALU25907.1"/>
    </source>
</evidence>
<dbReference type="Gene3D" id="3.40.50.150">
    <property type="entry name" value="Vaccinia Virus protein VP39"/>
    <property type="match status" value="1"/>
</dbReference>
<sequence>MFQFKQFTIQQDKCAMKVGTDGVLLGAWTPIDNNPYNVLDIGSGTGLLALMMAQRTGAEQIDGVEIDENAHEQAVENFENSPWGDRLFCYHADLETFANEMEEEYDLIISNPPFYSEDYHTNDKQRDTARFQDAMPFDLLIEAVEYFLSEKGVFSVIIPAKEEETLMRLAAEFGIYPFKVTRVRGNEQAEIKRSLIAFSRQLVEKIPLDELTIEVERHQYTPAFETLVRDFYLKL</sequence>
<keyword evidence="3 6" id="KW-0808">Transferase</keyword>
<gene>
    <name evidence="7" type="ORF">AS202_07015</name>
</gene>
<evidence type="ECO:0000256" key="6">
    <source>
        <dbReference type="HAMAP-Rule" id="MF_01872"/>
    </source>
</evidence>
<evidence type="ECO:0000256" key="4">
    <source>
        <dbReference type="ARBA" id="ARBA00022691"/>
    </source>
</evidence>
<dbReference type="InterPro" id="IPR050210">
    <property type="entry name" value="tRNA_Adenine-N(6)_MTase"/>
</dbReference>
<keyword evidence="5 6" id="KW-0819">tRNA processing</keyword>
<dbReference type="PANTHER" id="PTHR47739:SF1">
    <property type="entry name" value="TRNA1(VAL) (ADENINE(37)-N6)-METHYLTRANSFERASE"/>
    <property type="match status" value="1"/>
</dbReference>
<name>A0A0S7E8B9_9FLAO</name>
<evidence type="ECO:0000256" key="2">
    <source>
        <dbReference type="ARBA" id="ARBA00022603"/>
    </source>
</evidence>
<dbReference type="Pfam" id="PF05175">
    <property type="entry name" value="MTS"/>
    <property type="match status" value="1"/>
</dbReference>
<dbReference type="InterPro" id="IPR002052">
    <property type="entry name" value="DNA_methylase_N6_adenine_CS"/>
</dbReference>
<keyword evidence="4 6" id="KW-0949">S-adenosyl-L-methionine</keyword>
<dbReference type="eggNOG" id="COG4123">
    <property type="taxonomic scope" value="Bacteria"/>
</dbReference>
<dbReference type="InterPro" id="IPR022882">
    <property type="entry name" value="tRNA_adenine-N6_MeTrfase"/>
</dbReference>
<dbReference type="GO" id="GO:0003676">
    <property type="term" value="F:nucleic acid binding"/>
    <property type="evidence" value="ECO:0007669"/>
    <property type="project" value="InterPro"/>
</dbReference>
<dbReference type="HAMAP" id="MF_01872">
    <property type="entry name" value="tRNA_methyltr_YfiC"/>
    <property type="match status" value="1"/>
</dbReference>
<dbReference type="InterPro" id="IPR007848">
    <property type="entry name" value="Small_mtfrase_dom"/>
</dbReference>
<dbReference type="SUPFAM" id="SSF53335">
    <property type="entry name" value="S-adenosyl-L-methionine-dependent methyltransferases"/>
    <property type="match status" value="1"/>
</dbReference>
<proteinExistence type="inferred from homology"/>
<dbReference type="EMBL" id="CP013690">
    <property type="protein sequence ID" value="ALU25907.1"/>
    <property type="molecule type" value="Genomic_DNA"/>
</dbReference>
<keyword evidence="2 6" id="KW-0489">Methyltransferase</keyword>